<dbReference type="Proteomes" id="UP001250932">
    <property type="component" value="Unassembled WGS sequence"/>
</dbReference>
<evidence type="ECO:0008006" key="3">
    <source>
        <dbReference type="Google" id="ProtNLM"/>
    </source>
</evidence>
<sequence length="188" mass="21294">MRKPHDITIDRTLLIYVLHLAESKEFSMVSDVKLQHLVFLAALQMLGKGLRGFHYEFMRYPYGVFSKDLDNDLLAMRKKEQLQNFDVVGQSEDCLPLLEAAIPGVEAHEQIMEIIQTVVDTYGGQDLGEIAKSVENVEISAVDKPDEKLLILDIPFHTMMLVPSRIEVTGELTLPPKTISQLNRMLSL</sequence>
<evidence type="ECO:0000313" key="1">
    <source>
        <dbReference type="EMBL" id="MDT7040822.1"/>
    </source>
</evidence>
<keyword evidence="2" id="KW-1185">Reference proteome</keyword>
<organism evidence="1 2">
    <name type="scientific">Candidatus Nitronereus thalassa</name>
    <dbReference type="NCBI Taxonomy" id="3020898"/>
    <lineage>
        <taxon>Bacteria</taxon>
        <taxon>Pseudomonadati</taxon>
        <taxon>Nitrospirota</taxon>
        <taxon>Nitrospiria</taxon>
        <taxon>Nitrospirales</taxon>
        <taxon>Nitrospiraceae</taxon>
        <taxon>Candidatus Nitronereus</taxon>
    </lineage>
</organism>
<gene>
    <name evidence="1" type="ORF">PPG34_00580</name>
</gene>
<proteinExistence type="predicted"/>
<name>A0ABU3K362_9BACT</name>
<comment type="caution">
    <text evidence="1">The sequence shown here is derived from an EMBL/GenBank/DDBJ whole genome shotgun (WGS) entry which is preliminary data.</text>
</comment>
<accession>A0ABU3K362</accession>
<protein>
    <recommendedName>
        <fullName evidence="3">Antitoxin SocA-like Panacea domain-containing protein</fullName>
    </recommendedName>
</protein>
<dbReference type="RefSeq" id="WP_313831181.1">
    <property type="nucleotide sequence ID" value="NZ_JAQOUE010000001.1"/>
</dbReference>
<reference evidence="1 2" key="1">
    <citation type="journal article" date="2023" name="ISME J.">
        <title>Cultivation and genomic characterization of novel and ubiquitous marine nitrite-oxidizing bacteria from the Nitrospirales.</title>
        <authorList>
            <person name="Mueller A.J."/>
            <person name="Daebeler A."/>
            <person name="Herbold C.W."/>
            <person name="Kirkegaard R.H."/>
            <person name="Daims H."/>
        </authorList>
    </citation>
    <scope>NUCLEOTIDE SEQUENCE [LARGE SCALE GENOMIC DNA]</scope>
    <source>
        <strain evidence="1 2">EB</strain>
    </source>
</reference>
<evidence type="ECO:0000313" key="2">
    <source>
        <dbReference type="Proteomes" id="UP001250932"/>
    </source>
</evidence>
<dbReference type="EMBL" id="JAQOUE010000001">
    <property type="protein sequence ID" value="MDT7040822.1"/>
    <property type="molecule type" value="Genomic_DNA"/>
</dbReference>